<dbReference type="Gene3D" id="3.30.70.1450">
    <property type="entry name" value="Regulator of K+ conductance, C-terminal domain"/>
    <property type="match status" value="2"/>
</dbReference>
<gene>
    <name evidence="9" type="ORF">SAMN04488124_0554</name>
</gene>
<feature type="transmembrane region" description="Helical" evidence="7">
    <location>
        <begin position="12"/>
        <end position="37"/>
    </location>
</feature>
<dbReference type="Proteomes" id="UP000243250">
    <property type="component" value="Unassembled WGS sequence"/>
</dbReference>
<comment type="subcellular location">
    <subcellularLocation>
        <location evidence="1">Membrane</location>
        <topology evidence="1">Multi-pass membrane protein</topology>
    </subcellularLocation>
</comment>
<feature type="transmembrane region" description="Helical" evidence="7">
    <location>
        <begin position="476"/>
        <end position="495"/>
    </location>
</feature>
<proteinExistence type="predicted"/>
<dbReference type="PROSITE" id="PS51202">
    <property type="entry name" value="RCK_C"/>
    <property type="match status" value="2"/>
</dbReference>
<keyword evidence="2" id="KW-0813">Transport</keyword>
<dbReference type="InterPro" id="IPR036721">
    <property type="entry name" value="RCK_C_sf"/>
</dbReference>
<keyword evidence="3 7" id="KW-0812">Transmembrane</keyword>
<evidence type="ECO:0000256" key="4">
    <source>
        <dbReference type="ARBA" id="ARBA00022737"/>
    </source>
</evidence>
<feature type="transmembrane region" description="Helical" evidence="7">
    <location>
        <begin position="431"/>
        <end position="464"/>
    </location>
</feature>
<dbReference type="PANTHER" id="PTHR43652:SF2">
    <property type="entry name" value="BASIC AMINO ACID ANTIPORTER YFCC-RELATED"/>
    <property type="match status" value="1"/>
</dbReference>
<feature type="transmembrane region" description="Helical" evidence="7">
    <location>
        <begin position="71"/>
        <end position="89"/>
    </location>
</feature>
<dbReference type="OrthoDB" id="21388at2157"/>
<name>A0A1I6FYK8_9EURY</name>
<accession>A0A1I6FYK8</accession>
<feature type="transmembrane region" description="Helical" evidence="7">
    <location>
        <begin position="161"/>
        <end position="180"/>
    </location>
</feature>
<dbReference type="GO" id="GO:0005886">
    <property type="term" value="C:plasma membrane"/>
    <property type="evidence" value="ECO:0007669"/>
    <property type="project" value="TreeGrafter"/>
</dbReference>
<feature type="transmembrane region" description="Helical" evidence="7">
    <location>
        <begin position="600"/>
        <end position="620"/>
    </location>
</feature>
<dbReference type="RefSeq" id="WP_089877328.1">
    <property type="nucleotide sequence ID" value="NZ_FOYS01000001.1"/>
</dbReference>
<dbReference type="PROSITE" id="PS01271">
    <property type="entry name" value="NA_SULFATE"/>
    <property type="match status" value="1"/>
</dbReference>
<dbReference type="GO" id="GO:0006813">
    <property type="term" value="P:potassium ion transport"/>
    <property type="evidence" value="ECO:0007669"/>
    <property type="project" value="InterPro"/>
</dbReference>
<dbReference type="InterPro" id="IPR004680">
    <property type="entry name" value="Cit_transptr-like_dom"/>
</dbReference>
<dbReference type="InterPro" id="IPR031312">
    <property type="entry name" value="Na/sul_symport_CS"/>
</dbReference>
<evidence type="ECO:0000313" key="9">
    <source>
        <dbReference type="EMBL" id="SFR35032.1"/>
    </source>
</evidence>
<dbReference type="SUPFAM" id="SSF116726">
    <property type="entry name" value="TrkA C-terminal domain-like"/>
    <property type="match status" value="2"/>
</dbReference>
<dbReference type="Pfam" id="PF02080">
    <property type="entry name" value="TrkA_C"/>
    <property type="match status" value="1"/>
</dbReference>
<dbReference type="AlphaFoldDB" id="A0A1I6FYK8"/>
<dbReference type="InterPro" id="IPR051679">
    <property type="entry name" value="DASS-Related_Transporters"/>
</dbReference>
<feature type="domain" description="RCK C-terminal" evidence="8">
    <location>
        <begin position="322"/>
        <end position="407"/>
    </location>
</feature>
<dbReference type="EMBL" id="FOYS01000001">
    <property type="protein sequence ID" value="SFR35032.1"/>
    <property type="molecule type" value="Genomic_DNA"/>
</dbReference>
<evidence type="ECO:0000256" key="3">
    <source>
        <dbReference type="ARBA" id="ARBA00022692"/>
    </source>
</evidence>
<protein>
    <submittedName>
        <fullName evidence="9">Di-and tricarboxylate transporter</fullName>
    </submittedName>
</protein>
<sequence length="622" mass="64814">MHIESLVAAVDVFGTSVSADVLVVFAVLVAAVALFVSEAVSPDVTAIGVVVVLVALEPFTNVSAADGLSGFSNPATVTIIAMYVLSAGVQRTGIVRRLGVEVAHLTRGDENRLLAAIVGLTGPIAGIVNNTPVVAVFIPMVTDLANEAGVSPSKLLIPLSYASMLAGTLTLFGTATNLVASELSADLLGRSFGVFELTPVGIVVFLVGGVYLLTVGKWLLPARVPPGSRTERYEVQPYLARVLVTSRSPLVGNFAQVVAEDARRDLGIDVVDVVRGDQHFVAADSDRQLEARDILTVRGNPPSIQRFVEYAALRQLPRAAVTDAELDHPERSTLVELVVPANSPLEGETVESARLRERYDAIVLAVRRAGGELVRDGIGATELRGGDALLLQTTAEAADFLAETDDFVVTNEVFDEVMARVRETGVSRATVVAVGILLSVVAVAALGVLPIAIAALAGVVAMVVTDVISPNEAYDAVNWNVIFLLAGIVPLGIALRETGGAALVADAVVGATAGLPILAVLALFYLLTGLFANVITPVASVVLFLPIAVSTAESVGADPFSFVLGVTFAASTAFVTPVGYQTNLMVYGPGGYTFTDYVRVGGPLQLLLAVVTSVAIAFWWGL</sequence>
<evidence type="ECO:0000259" key="8">
    <source>
        <dbReference type="PROSITE" id="PS51202"/>
    </source>
</evidence>
<dbReference type="STRING" id="555875.SAMN04488124_0554"/>
<dbReference type="InterPro" id="IPR006037">
    <property type="entry name" value="RCK_C"/>
</dbReference>
<reference evidence="10" key="1">
    <citation type="submission" date="2016-10" db="EMBL/GenBank/DDBJ databases">
        <authorList>
            <person name="Varghese N."/>
            <person name="Submissions S."/>
        </authorList>
    </citation>
    <scope>NUCLEOTIDE SEQUENCE [LARGE SCALE GENOMIC DNA]</scope>
    <source>
        <strain evidence="10">CGMCC 1.8711</strain>
    </source>
</reference>
<feature type="transmembrane region" description="Helical" evidence="7">
    <location>
        <begin position="200"/>
        <end position="220"/>
    </location>
</feature>
<dbReference type="Pfam" id="PF03600">
    <property type="entry name" value="CitMHS"/>
    <property type="match status" value="1"/>
</dbReference>
<keyword evidence="5 7" id="KW-1133">Transmembrane helix</keyword>
<feature type="domain" description="RCK C-terminal" evidence="8">
    <location>
        <begin position="226"/>
        <end position="313"/>
    </location>
</feature>
<feature type="transmembrane region" description="Helical" evidence="7">
    <location>
        <begin position="502"/>
        <end position="524"/>
    </location>
</feature>
<dbReference type="GO" id="GO:0008324">
    <property type="term" value="F:monoatomic cation transmembrane transporter activity"/>
    <property type="evidence" value="ECO:0007669"/>
    <property type="project" value="InterPro"/>
</dbReference>
<dbReference type="PANTHER" id="PTHR43652">
    <property type="entry name" value="BASIC AMINO ACID ANTIPORTER YFCC-RELATED"/>
    <property type="match status" value="1"/>
</dbReference>
<keyword evidence="6 7" id="KW-0472">Membrane</keyword>
<evidence type="ECO:0000256" key="7">
    <source>
        <dbReference type="SAM" id="Phobius"/>
    </source>
</evidence>
<feature type="transmembrane region" description="Helical" evidence="7">
    <location>
        <begin position="44"/>
        <end position="65"/>
    </location>
</feature>
<organism evidence="9 10">
    <name type="scientific">Halogeometricum limi</name>
    <dbReference type="NCBI Taxonomy" id="555875"/>
    <lineage>
        <taxon>Archaea</taxon>
        <taxon>Methanobacteriati</taxon>
        <taxon>Methanobacteriota</taxon>
        <taxon>Stenosarchaea group</taxon>
        <taxon>Halobacteria</taxon>
        <taxon>Halobacteriales</taxon>
        <taxon>Haloferacaceae</taxon>
        <taxon>Halogeometricum</taxon>
    </lineage>
</organism>
<evidence type="ECO:0000313" key="10">
    <source>
        <dbReference type="Proteomes" id="UP000243250"/>
    </source>
</evidence>
<evidence type="ECO:0000256" key="2">
    <source>
        <dbReference type="ARBA" id="ARBA00022448"/>
    </source>
</evidence>
<feature type="transmembrane region" description="Helical" evidence="7">
    <location>
        <begin position="530"/>
        <end position="549"/>
    </location>
</feature>
<evidence type="ECO:0000256" key="6">
    <source>
        <dbReference type="ARBA" id="ARBA00023136"/>
    </source>
</evidence>
<keyword evidence="10" id="KW-1185">Reference proteome</keyword>
<evidence type="ECO:0000256" key="1">
    <source>
        <dbReference type="ARBA" id="ARBA00004141"/>
    </source>
</evidence>
<feature type="transmembrane region" description="Helical" evidence="7">
    <location>
        <begin position="561"/>
        <end position="580"/>
    </location>
</feature>
<keyword evidence="4" id="KW-0677">Repeat</keyword>
<evidence type="ECO:0000256" key="5">
    <source>
        <dbReference type="ARBA" id="ARBA00022989"/>
    </source>
</evidence>